<organism evidence="1 2">
    <name type="scientific">Mobilisporobacter senegalensis</name>
    <dbReference type="NCBI Taxonomy" id="1329262"/>
    <lineage>
        <taxon>Bacteria</taxon>
        <taxon>Bacillati</taxon>
        <taxon>Bacillota</taxon>
        <taxon>Clostridia</taxon>
        <taxon>Lachnospirales</taxon>
        <taxon>Lachnospiraceae</taxon>
        <taxon>Mobilisporobacter</taxon>
    </lineage>
</organism>
<evidence type="ECO:0000313" key="1">
    <source>
        <dbReference type="EMBL" id="ROR27213.1"/>
    </source>
</evidence>
<comment type="caution">
    <text evidence="1">The sequence shown here is derived from an EMBL/GenBank/DDBJ whole genome shotgun (WGS) entry which is preliminary data.</text>
</comment>
<dbReference type="Proteomes" id="UP000273083">
    <property type="component" value="Unassembled WGS sequence"/>
</dbReference>
<name>A0A3N1XKI3_9FIRM</name>
<evidence type="ECO:0000313" key="2">
    <source>
        <dbReference type="Proteomes" id="UP000273083"/>
    </source>
</evidence>
<keyword evidence="2" id="KW-1185">Reference proteome</keyword>
<dbReference type="EMBL" id="RJVG01000007">
    <property type="protein sequence ID" value="ROR27213.1"/>
    <property type="molecule type" value="Genomic_DNA"/>
</dbReference>
<dbReference type="RefSeq" id="WP_279232884.1">
    <property type="nucleotide sequence ID" value="NZ_RJVG01000007.1"/>
</dbReference>
<proteinExistence type="predicted"/>
<sequence>MPSYVETSDLQWFDINSLPDNINPPVKEAIAGCVNIIKLRRDKL</sequence>
<gene>
    <name evidence="1" type="ORF">EDD66_107127</name>
</gene>
<reference evidence="1 2" key="1">
    <citation type="submission" date="2018-11" db="EMBL/GenBank/DDBJ databases">
        <title>Genomic Encyclopedia of Type Strains, Phase IV (KMG-IV): sequencing the most valuable type-strain genomes for metagenomic binning, comparative biology and taxonomic classification.</title>
        <authorList>
            <person name="Goeker M."/>
        </authorList>
    </citation>
    <scope>NUCLEOTIDE SEQUENCE [LARGE SCALE GENOMIC DNA]</scope>
    <source>
        <strain evidence="1 2">DSM 26537</strain>
    </source>
</reference>
<dbReference type="AlphaFoldDB" id="A0A3N1XKI3"/>
<protein>
    <submittedName>
        <fullName evidence="1">Uncharacterized protein</fullName>
    </submittedName>
</protein>
<accession>A0A3N1XKI3</accession>